<accession>A0A916XPT0</accession>
<dbReference type="EMBL" id="BMGG01000011">
    <property type="protein sequence ID" value="GGC89477.1"/>
    <property type="molecule type" value="Genomic_DNA"/>
</dbReference>
<sequence length="244" mass="25161">MSPLLDIRGVSVRFGGLAAVSDLALALGQGEIHALIGPNGAGKSTVINCISGFQPLSAGEMRLGDERLGQLTPVTAARKGIARTFQTPQLFGRLSVADNVRVASRSGRTGLFDGGELIELVGLAGLQARAAESLAYGQQRLLEVARALACAPRLLLLDEPAAGLAADDIARLARLLRRIAGELGLGILLVEHNVGLVKRLCDQATVMHHGLVIASGSPAAVLSDPAVVTAYLGAQASPSQARPC</sequence>
<dbReference type="SUPFAM" id="SSF52540">
    <property type="entry name" value="P-loop containing nucleoside triphosphate hydrolases"/>
    <property type="match status" value="1"/>
</dbReference>
<dbReference type="InterPro" id="IPR032823">
    <property type="entry name" value="BCA_ABC_TP_C"/>
</dbReference>
<dbReference type="InterPro" id="IPR051120">
    <property type="entry name" value="ABC_AA/LPS_Transport"/>
</dbReference>
<dbReference type="InterPro" id="IPR017871">
    <property type="entry name" value="ABC_transporter-like_CS"/>
</dbReference>
<evidence type="ECO:0000256" key="1">
    <source>
        <dbReference type="ARBA" id="ARBA00005417"/>
    </source>
</evidence>
<dbReference type="Gene3D" id="3.40.50.300">
    <property type="entry name" value="P-loop containing nucleotide triphosphate hydrolases"/>
    <property type="match status" value="1"/>
</dbReference>
<feature type="domain" description="ABC transporter" evidence="5">
    <location>
        <begin position="5"/>
        <end position="234"/>
    </location>
</feature>
<evidence type="ECO:0000313" key="7">
    <source>
        <dbReference type="Proteomes" id="UP000637002"/>
    </source>
</evidence>
<comment type="caution">
    <text evidence="6">The sequence shown here is derived from an EMBL/GenBank/DDBJ whole genome shotgun (WGS) entry which is preliminary data.</text>
</comment>
<dbReference type="SMART" id="SM00382">
    <property type="entry name" value="AAA"/>
    <property type="match status" value="1"/>
</dbReference>
<dbReference type="GO" id="GO:0005886">
    <property type="term" value="C:plasma membrane"/>
    <property type="evidence" value="ECO:0007669"/>
    <property type="project" value="TreeGrafter"/>
</dbReference>
<evidence type="ECO:0000256" key="4">
    <source>
        <dbReference type="ARBA" id="ARBA00022840"/>
    </source>
</evidence>
<keyword evidence="2" id="KW-0813">Transport</keyword>
<dbReference type="PANTHER" id="PTHR45772">
    <property type="entry name" value="CONSERVED COMPONENT OF ABC TRANSPORTER FOR NATURAL AMINO ACIDS-RELATED"/>
    <property type="match status" value="1"/>
</dbReference>
<evidence type="ECO:0000313" key="6">
    <source>
        <dbReference type="EMBL" id="GGC89477.1"/>
    </source>
</evidence>
<dbReference type="InterPro" id="IPR003593">
    <property type="entry name" value="AAA+_ATPase"/>
</dbReference>
<name>A0A916XPT0_9HYPH</name>
<dbReference type="Proteomes" id="UP000637002">
    <property type="component" value="Unassembled WGS sequence"/>
</dbReference>
<comment type="similarity">
    <text evidence="1">Belongs to the ABC transporter superfamily.</text>
</comment>
<proteinExistence type="inferred from homology"/>
<dbReference type="CDD" id="cd03219">
    <property type="entry name" value="ABC_Mj1267_LivG_branched"/>
    <property type="match status" value="1"/>
</dbReference>
<reference evidence="6" key="2">
    <citation type="submission" date="2020-09" db="EMBL/GenBank/DDBJ databases">
        <authorList>
            <person name="Sun Q."/>
            <person name="Zhou Y."/>
        </authorList>
    </citation>
    <scope>NUCLEOTIDE SEQUENCE</scope>
    <source>
        <strain evidence="6">CGMCC 1.12919</strain>
    </source>
</reference>
<dbReference type="InterPro" id="IPR003439">
    <property type="entry name" value="ABC_transporter-like_ATP-bd"/>
</dbReference>
<dbReference type="PROSITE" id="PS00211">
    <property type="entry name" value="ABC_TRANSPORTER_1"/>
    <property type="match status" value="1"/>
</dbReference>
<protein>
    <submittedName>
        <fullName evidence="6">ABC transporter ATP-binding protein</fullName>
    </submittedName>
</protein>
<gene>
    <name evidence="6" type="primary">livG</name>
    <name evidence="6" type="ORF">GCM10010994_54140</name>
</gene>
<keyword evidence="4 6" id="KW-0067">ATP-binding</keyword>
<organism evidence="6 7">
    <name type="scientific">Chelatococcus reniformis</name>
    <dbReference type="NCBI Taxonomy" id="1494448"/>
    <lineage>
        <taxon>Bacteria</taxon>
        <taxon>Pseudomonadati</taxon>
        <taxon>Pseudomonadota</taxon>
        <taxon>Alphaproteobacteria</taxon>
        <taxon>Hyphomicrobiales</taxon>
        <taxon>Chelatococcaceae</taxon>
        <taxon>Chelatococcus</taxon>
    </lineage>
</organism>
<evidence type="ECO:0000256" key="3">
    <source>
        <dbReference type="ARBA" id="ARBA00022741"/>
    </source>
</evidence>
<reference evidence="6" key="1">
    <citation type="journal article" date="2014" name="Int. J. Syst. Evol. Microbiol.">
        <title>Complete genome sequence of Corynebacterium casei LMG S-19264T (=DSM 44701T), isolated from a smear-ripened cheese.</title>
        <authorList>
            <consortium name="US DOE Joint Genome Institute (JGI-PGF)"/>
            <person name="Walter F."/>
            <person name="Albersmeier A."/>
            <person name="Kalinowski J."/>
            <person name="Ruckert C."/>
        </authorList>
    </citation>
    <scope>NUCLEOTIDE SEQUENCE</scope>
    <source>
        <strain evidence="6">CGMCC 1.12919</strain>
    </source>
</reference>
<evidence type="ECO:0000256" key="2">
    <source>
        <dbReference type="ARBA" id="ARBA00022448"/>
    </source>
</evidence>
<dbReference type="GO" id="GO:0005524">
    <property type="term" value="F:ATP binding"/>
    <property type="evidence" value="ECO:0007669"/>
    <property type="project" value="UniProtKB-KW"/>
</dbReference>
<dbReference type="RefSeq" id="WP_188612502.1">
    <property type="nucleotide sequence ID" value="NZ_BMGG01000011.1"/>
</dbReference>
<dbReference type="PROSITE" id="PS50893">
    <property type="entry name" value="ABC_TRANSPORTER_2"/>
    <property type="match status" value="1"/>
</dbReference>
<evidence type="ECO:0000259" key="5">
    <source>
        <dbReference type="PROSITE" id="PS50893"/>
    </source>
</evidence>
<keyword evidence="3" id="KW-0547">Nucleotide-binding</keyword>
<dbReference type="Pfam" id="PF00005">
    <property type="entry name" value="ABC_tran"/>
    <property type="match status" value="1"/>
</dbReference>
<dbReference type="InterPro" id="IPR027417">
    <property type="entry name" value="P-loop_NTPase"/>
</dbReference>
<dbReference type="Pfam" id="PF12399">
    <property type="entry name" value="BCA_ABC_TP_C"/>
    <property type="match status" value="1"/>
</dbReference>
<dbReference type="GO" id="GO:0016887">
    <property type="term" value="F:ATP hydrolysis activity"/>
    <property type="evidence" value="ECO:0007669"/>
    <property type="project" value="InterPro"/>
</dbReference>
<keyword evidence="7" id="KW-1185">Reference proteome</keyword>
<dbReference type="AlphaFoldDB" id="A0A916XPT0"/>